<dbReference type="Proteomes" id="UP000199682">
    <property type="component" value="Unassembled WGS sequence"/>
</dbReference>
<protein>
    <submittedName>
        <fullName evidence="1">Uncharacterized protein</fullName>
    </submittedName>
</protein>
<proteinExistence type="predicted"/>
<sequence>MAVYEVSIPVYFARFYLVSYPQQLEEDPRLKWGPDGDLAVSARDGLGLNSVTSEHHAHVRLELFDSAADVPQELLSRQPRYSFTSSSNTIALVDTENHPALEVPAPAAGTISCAVACEGREDTYNARHHEQRENIRDIERWRIALWPEQTP</sequence>
<dbReference type="AlphaFoldDB" id="A0A1G9YSC4"/>
<dbReference type="RefSeq" id="WP_090015033.1">
    <property type="nucleotide sequence ID" value="NZ_FNET01000035.1"/>
</dbReference>
<evidence type="ECO:0000313" key="1">
    <source>
        <dbReference type="EMBL" id="SDN12034.1"/>
    </source>
</evidence>
<accession>A0A1G9YSC4</accession>
<dbReference type="EMBL" id="FNET01000035">
    <property type="protein sequence ID" value="SDN12034.1"/>
    <property type="molecule type" value="Genomic_DNA"/>
</dbReference>
<name>A0A1G9YSC4_9PSEU</name>
<gene>
    <name evidence="1" type="ORF">SAMN04488074_13525</name>
</gene>
<reference evidence="2" key="1">
    <citation type="submission" date="2016-10" db="EMBL/GenBank/DDBJ databases">
        <authorList>
            <person name="Varghese N."/>
            <person name="Submissions S."/>
        </authorList>
    </citation>
    <scope>NUCLEOTIDE SEQUENCE [LARGE SCALE GENOMIC DNA]</scope>
    <source>
        <strain evidence="2">DSM 44796</strain>
    </source>
</reference>
<evidence type="ECO:0000313" key="2">
    <source>
        <dbReference type="Proteomes" id="UP000199682"/>
    </source>
</evidence>
<organism evidence="1 2">
    <name type="scientific">Lentzea albidocapillata subsp. violacea</name>
    <dbReference type="NCBI Taxonomy" id="128104"/>
    <lineage>
        <taxon>Bacteria</taxon>
        <taxon>Bacillati</taxon>
        <taxon>Actinomycetota</taxon>
        <taxon>Actinomycetes</taxon>
        <taxon>Pseudonocardiales</taxon>
        <taxon>Pseudonocardiaceae</taxon>
        <taxon>Lentzea</taxon>
    </lineage>
</organism>